<dbReference type="EMBL" id="AP028907">
    <property type="protein sequence ID" value="BES82177.1"/>
    <property type="molecule type" value="Genomic_DNA"/>
</dbReference>
<organism evidence="2 3">
    <name type="scientific">Pyrodictium abyssi</name>
    <dbReference type="NCBI Taxonomy" id="54256"/>
    <lineage>
        <taxon>Archaea</taxon>
        <taxon>Thermoproteota</taxon>
        <taxon>Thermoprotei</taxon>
        <taxon>Desulfurococcales</taxon>
        <taxon>Pyrodictiaceae</taxon>
        <taxon>Pyrodictium</taxon>
    </lineage>
</organism>
<feature type="region of interest" description="Disordered" evidence="1">
    <location>
        <begin position="51"/>
        <end position="85"/>
    </location>
</feature>
<evidence type="ECO:0000313" key="2">
    <source>
        <dbReference type="EMBL" id="BES82177.1"/>
    </source>
</evidence>
<keyword evidence="3" id="KW-1185">Reference proteome</keyword>
<dbReference type="RefSeq" id="WP_338249248.1">
    <property type="nucleotide sequence ID" value="NZ_AP028907.1"/>
</dbReference>
<protein>
    <recommendedName>
        <fullName evidence="4">Beta propeller domain protein</fullName>
    </recommendedName>
</protein>
<evidence type="ECO:0000313" key="3">
    <source>
        <dbReference type="Proteomes" id="UP001341135"/>
    </source>
</evidence>
<dbReference type="Pfam" id="PF09826">
    <property type="entry name" value="Beta_propel"/>
    <property type="match status" value="1"/>
</dbReference>
<feature type="compositionally biased region" description="Polar residues" evidence="1">
    <location>
        <begin position="59"/>
        <end position="74"/>
    </location>
</feature>
<evidence type="ECO:0000256" key="1">
    <source>
        <dbReference type="SAM" id="MobiDB-lite"/>
    </source>
</evidence>
<gene>
    <name evidence="2" type="ORF">PABY_17440</name>
</gene>
<dbReference type="InterPro" id="IPR019198">
    <property type="entry name" value="Beta_propeller_containing"/>
</dbReference>
<dbReference type="SUPFAM" id="SSF50969">
    <property type="entry name" value="YVTN repeat-like/Quinoprotein amine dehydrogenase"/>
    <property type="match status" value="1"/>
</dbReference>
<evidence type="ECO:0008006" key="4">
    <source>
        <dbReference type="Google" id="ProtNLM"/>
    </source>
</evidence>
<dbReference type="InterPro" id="IPR011044">
    <property type="entry name" value="Quino_amine_DH_bsu"/>
</dbReference>
<sequence length="825" mass="88883">MRTDARLAVLLLTAVAVSLAAGYLIGAWRSGESAQPEAGGTTYTTTVATAPVPTCTPGQQNSTATGAVETTTKRPGSGVPIAAPSGPNGMAACPVNASRTVSLEWTGYGYRAPWEDIEAVRQYLLQAGKAGPVYPIRLGVAVAEPGALEAAVQATLEQLAAQAPITLEVQTEAAMSSPAQPEYSATNVQVAGVDEPDIVKTNGTHIAVATGRRVELYRAYPPGKLGLAGVFDAYRKIMEFVGDERLVLVSDGHMEPVAPVQHYVRVRGLYMEGGRLIVLAEEARSPWPLEPRTWIIALSPSLEPLWIRSITGSFYDARLYNGTLVVVTSTGSLVRPMIVDAIASRVIPAPEPPVIVGPGATETIVAAFSTETGNAATLTLIGAQPSAIYMPASGSLYLVLPGVEELHGVLGDRLDASIEDLLKKLESVERTLYRSLGKSLLVRVAVGHEPRLEAAASTVVPGLVRKQWMLDEYNGMLRVVLEEQSQKDGRRVTKVSLYILDAGTLKEVGRLDEVVVDERVHAVRFLGPRLYLVTFRQVDPLFAIDLSDPENPRVLGFLEAPGFDEYIHPVNETLLVGVGREGPRLRISLYRVHSDARIEVLSRVYIGSDKQGWSYAWSPVLDPRWGHRAFTLDARHGYILVPVSGVVRYYVAGVVNGKTVTKEVVKPKSGVAVVKLDEAAGKLGLVAILEHRDAARSLYIDDAIYTVSPGSLPRIKAFDAETLKPIAYAPRPVEASIRDIREDPQSYQGRLVKIEGMSLGWSGLDEPPPVTRSDWVLSDGTGRIYVAATRGPIPSYGEKVTVIGTVRISGGGQPYIEPAEVIIER</sequence>
<reference evidence="2 3" key="1">
    <citation type="submission" date="2023-09" db="EMBL/GenBank/DDBJ databases">
        <title>Pyrofollis japonicus gen. nov. sp. nov., a novel member of the family Pyrodictiaceae isolated from the Iheya North hydrothermal field.</title>
        <authorList>
            <person name="Miyazaki U."/>
            <person name="Sanari M."/>
            <person name="Tame A."/>
            <person name="Kitajima M."/>
            <person name="Okamoto A."/>
            <person name="Sawayama S."/>
            <person name="Miyazaki J."/>
            <person name="Takai K."/>
            <person name="Nakagawa S."/>
        </authorList>
    </citation>
    <scope>NUCLEOTIDE SEQUENCE [LARGE SCALE GENOMIC DNA]</scope>
    <source>
        <strain evidence="2 3">AV2</strain>
    </source>
</reference>
<name>A0ABM8IZ35_9CREN</name>
<dbReference type="GeneID" id="89289752"/>
<proteinExistence type="predicted"/>
<accession>A0ABM8IZ35</accession>
<dbReference type="Proteomes" id="UP001341135">
    <property type="component" value="Chromosome"/>
</dbReference>